<reference evidence="2" key="1">
    <citation type="journal article" date="2012" name="Science">
        <title>The Paleozoic origin of enzymatic lignin decomposition reconstructed from 31 fungal genomes.</title>
        <authorList>
            <person name="Floudas D."/>
            <person name="Binder M."/>
            <person name="Riley R."/>
            <person name="Barry K."/>
            <person name="Blanchette R.A."/>
            <person name="Henrissat B."/>
            <person name="Martinez A.T."/>
            <person name="Otillar R."/>
            <person name="Spatafora J.W."/>
            <person name="Yadav J.S."/>
            <person name="Aerts A."/>
            <person name="Benoit I."/>
            <person name="Boyd A."/>
            <person name="Carlson A."/>
            <person name="Copeland A."/>
            <person name="Coutinho P.M."/>
            <person name="de Vries R.P."/>
            <person name="Ferreira P."/>
            <person name="Findley K."/>
            <person name="Foster B."/>
            <person name="Gaskell J."/>
            <person name="Glotzer D."/>
            <person name="Gorecki P."/>
            <person name="Heitman J."/>
            <person name="Hesse C."/>
            <person name="Hori C."/>
            <person name="Igarashi K."/>
            <person name="Jurgens J.A."/>
            <person name="Kallen N."/>
            <person name="Kersten P."/>
            <person name="Kohler A."/>
            <person name="Kuees U."/>
            <person name="Kumar T.K.A."/>
            <person name="Kuo A."/>
            <person name="LaButti K."/>
            <person name="Larrondo L.F."/>
            <person name="Lindquist E."/>
            <person name="Ling A."/>
            <person name="Lombard V."/>
            <person name="Lucas S."/>
            <person name="Lundell T."/>
            <person name="Martin R."/>
            <person name="McLaughlin D.J."/>
            <person name="Morgenstern I."/>
            <person name="Morin E."/>
            <person name="Murat C."/>
            <person name="Nagy L.G."/>
            <person name="Nolan M."/>
            <person name="Ohm R.A."/>
            <person name="Patyshakuliyeva A."/>
            <person name="Rokas A."/>
            <person name="Ruiz-Duenas F.J."/>
            <person name="Sabat G."/>
            <person name="Salamov A."/>
            <person name="Samejima M."/>
            <person name="Schmutz J."/>
            <person name="Slot J.C."/>
            <person name="St John F."/>
            <person name="Stenlid J."/>
            <person name="Sun H."/>
            <person name="Sun S."/>
            <person name="Syed K."/>
            <person name="Tsang A."/>
            <person name="Wiebenga A."/>
            <person name="Young D."/>
            <person name="Pisabarro A."/>
            <person name="Eastwood D.C."/>
            <person name="Martin F."/>
            <person name="Cullen D."/>
            <person name="Grigoriev I.V."/>
            <person name="Hibbett D.S."/>
        </authorList>
    </citation>
    <scope>NUCLEOTIDE SEQUENCE [LARGE SCALE GENOMIC DNA]</scope>
    <source>
        <strain evidence="2">RWD-64-598 SS2</strain>
    </source>
</reference>
<dbReference type="KEGG" id="cput:CONPUDRAFT_146597"/>
<accession>A0A5M3MCV0</accession>
<sequence length="221" mass="24373">MSVATTEISILKLRDGAKKTVEANTSTMMDVLLATGNAQDSIHYGSPLEDPTLLLVFVDWNKKSDHDACSESDDFVNKVVPVLQASLGAAPAITHTPFKSGGATANTKRPALDATGKLYTRVTILRIVDDSPDKVRNLENDLEEAMSRIKEPETFRWGQSEEEFKEVTREGDEGDEEIVWRKQFAVLEGKNTAEAFDGGIQLDNTQVLHSFVVKLTTYPSK</sequence>
<dbReference type="OrthoDB" id="3830579at2759"/>
<dbReference type="GeneID" id="19202224"/>
<comment type="caution">
    <text evidence="1">The sequence shown here is derived from an EMBL/GenBank/DDBJ whole genome shotgun (WGS) entry which is preliminary data.</text>
</comment>
<dbReference type="Gene3D" id="3.30.70.100">
    <property type="match status" value="1"/>
</dbReference>
<evidence type="ECO:0000313" key="2">
    <source>
        <dbReference type="Proteomes" id="UP000053558"/>
    </source>
</evidence>
<dbReference type="Proteomes" id="UP000053558">
    <property type="component" value="Unassembled WGS sequence"/>
</dbReference>
<dbReference type="EMBL" id="JH711585">
    <property type="protein sequence ID" value="EIW76903.1"/>
    <property type="molecule type" value="Genomic_DNA"/>
</dbReference>
<evidence type="ECO:0000313" key="1">
    <source>
        <dbReference type="EMBL" id="EIW76903.1"/>
    </source>
</evidence>
<proteinExistence type="predicted"/>
<keyword evidence="2" id="KW-1185">Reference proteome</keyword>
<organism evidence="1 2">
    <name type="scientific">Coniophora puteana (strain RWD-64-598)</name>
    <name type="common">Brown rot fungus</name>
    <dbReference type="NCBI Taxonomy" id="741705"/>
    <lineage>
        <taxon>Eukaryota</taxon>
        <taxon>Fungi</taxon>
        <taxon>Dikarya</taxon>
        <taxon>Basidiomycota</taxon>
        <taxon>Agaricomycotina</taxon>
        <taxon>Agaricomycetes</taxon>
        <taxon>Agaricomycetidae</taxon>
        <taxon>Boletales</taxon>
        <taxon>Coniophorineae</taxon>
        <taxon>Coniophoraceae</taxon>
        <taxon>Coniophora</taxon>
    </lineage>
</organism>
<dbReference type="AlphaFoldDB" id="A0A5M3MCV0"/>
<gene>
    <name evidence="1" type="ORF">CONPUDRAFT_146597</name>
</gene>
<protein>
    <recommendedName>
        <fullName evidence="3">ABM domain-containing protein</fullName>
    </recommendedName>
</protein>
<name>A0A5M3MCV0_CONPW</name>
<dbReference type="RefSeq" id="XP_007773220.1">
    <property type="nucleotide sequence ID" value="XM_007775030.1"/>
</dbReference>
<evidence type="ECO:0008006" key="3">
    <source>
        <dbReference type="Google" id="ProtNLM"/>
    </source>
</evidence>